<proteinExistence type="predicted"/>
<organism evidence="1 2">
    <name type="scientific">Phellinidium pouzarii</name>
    <dbReference type="NCBI Taxonomy" id="167371"/>
    <lineage>
        <taxon>Eukaryota</taxon>
        <taxon>Fungi</taxon>
        <taxon>Dikarya</taxon>
        <taxon>Basidiomycota</taxon>
        <taxon>Agaricomycotina</taxon>
        <taxon>Agaricomycetes</taxon>
        <taxon>Hymenochaetales</taxon>
        <taxon>Hymenochaetaceae</taxon>
        <taxon>Phellinidium</taxon>
    </lineage>
</organism>
<keyword evidence="2" id="KW-1185">Reference proteome</keyword>
<evidence type="ECO:0000313" key="1">
    <source>
        <dbReference type="EMBL" id="THG94350.1"/>
    </source>
</evidence>
<dbReference type="Proteomes" id="UP000308199">
    <property type="component" value="Unassembled WGS sequence"/>
</dbReference>
<name>A0A4S4K9Y0_9AGAM</name>
<comment type="caution">
    <text evidence="1">The sequence shown here is derived from an EMBL/GenBank/DDBJ whole genome shotgun (WGS) entry which is preliminary data.</text>
</comment>
<reference evidence="1 2" key="1">
    <citation type="submission" date="2019-02" db="EMBL/GenBank/DDBJ databases">
        <title>Genome sequencing of the rare red list fungi Phellinidium pouzarii.</title>
        <authorList>
            <person name="Buettner E."/>
            <person name="Kellner H."/>
        </authorList>
    </citation>
    <scope>NUCLEOTIDE SEQUENCE [LARGE SCALE GENOMIC DNA]</scope>
    <source>
        <strain evidence="1 2">DSM 108285</strain>
    </source>
</reference>
<accession>A0A4S4K9Y0</accession>
<sequence length="71" mass="8107">MFSLIEHELTCVIDLALACVIIDMEKFNVGKIIPLLPEAMDVFLVHKATWTWMTSKGFDCREENPEHTIDG</sequence>
<dbReference type="EMBL" id="SGPK01001118">
    <property type="protein sequence ID" value="THG94350.1"/>
    <property type="molecule type" value="Genomic_DNA"/>
</dbReference>
<evidence type="ECO:0000313" key="2">
    <source>
        <dbReference type="Proteomes" id="UP000308199"/>
    </source>
</evidence>
<dbReference type="AlphaFoldDB" id="A0A4S4K9Y0"/>
<protein>
    <submittedName>
        <fullName evidence="1">Uncharacterized protein</fullName>
    </submittedName>
</protein>
<gene>
    <name evidence="1" type="ORF">EW145_g8157</name>
</gene>